<accession>A0A2U1QCD7</accession>
<feature type="compositionally biased region" description="Basic and acidic residues" evidence="1">
    <location>
        <begin position="259"/>
        <end position="275"/>
    </location>
</feature>
<comment type="caution">
    <text evidence="4">The sequence shown here is derived from an EMBL/GenBank/DDBJ whole genome shotgun (WGS) entry which is preliminary data.</text>
</comment>
<dbReference type="OrthoDB" id="10598250at2759"/>
<dbReference type="GO" id="GO:0003714">
    <property type="term" value="F:transcription corepressor activity"/>
    <property type="evidence" value="ECO:0007669"/>
    <property type="project" value="InterPro"/>
</dbReference>
<organism evidence="4 5">
    <name type="scientific">Artemisia annua</name>
    <name type="common">Sweet wormwood</name>
    <dbReference type="NCBI Taxonomy" id="35608"/>
    <lineage>
        <taxon>Eukaryota</taxon>
        <taxon>Viridiplantae</taxon>
        <taxon>Streptophyta</taxon>
        <taxon>Embryophyta</taxon>
        <taxon>Tracheophyta</taxon>
        <taxon>Spermatophyta</taxon>
        <taxon>Magnoliopsida</taxon>
        <taxon>eudicotyledons</taxon>
        <taxon>Gunneridae</taxon>
        <taxon>Pentapetalae</taxon>
        <taxon>asterids</taxon>
        <taxon>campanulids</taxon>
        <taxon>Asterales</taxon>
        <taxon>Asteraceae</taxon>
        <taxon>Asteroideae</taxon>
        <taxon>Anthemideae</taxon>
        <taxon>Artemisiinae</taxon>
        <taxon>Artemisia</taxon>
    </lineage>
</organism>
<reference evidence="4 5" key="1">
    <citation type="journal article" date="2018" name="Mol. Plant">
        <title>The genome of Artemisia annua provides insight into the evolution of Asteraceae family and artemisinin biosynthesis.</title>
        <authorList>
            <person name="Shen Q."/>
            <person name="Zhang L."/>
            <person name="Liao Z."/>
            <person name="Wang S."/>
            <person name="Yan T."/>
            <person name="Shi P."/>
            <person name="Liu M."/>
            <person name="Fu X."/>
            <person name="Pan Q."/>
            <person name="Wang Y."/>
            <person name="Lv Z."/>
            <person name="Lu X."/>
            <person name="Zhang F."/>
            <person name="Jiang W."/>
            <person name="Ma Y."/>
            <person name="Chen M."/>
            <person name="Hao X."/>
            <person name="Li L."/>
            <person name="Tang Y."/>
            <person name="Lv G."/>
            <person name="Zhou Y."/>
            <person name="Sun X."/>
            <person name="Brodelius P.E."/>
            <person name="Rose J.K.C."/>
            <person name="Tang K."/>
        </authorList>
    </citation>
    <scope>NUCLEOTIDE SEQUENCE [LARGE SCALE GENOMIC DNA]</scope>
    <source>
        <strain evidence="5">cv. Huhao1</strain>
        <tissue evidence="4">Leaf</tissue>
    </source>
</reference>
<proteinExistence type="predicted"/>
<gene>
    <name evidence="4" type="ORF">CTI12_AA047910</name>
</gene>
<dbReference type="SUPFAM" id="SSF55729">
    <property type="entry name" value="Acyl-CoA N-acyltransferases (Nat)"/>
    <property type="match status" value="1"/>
</dbReference>
<dbReference type="EMBL" id="PKPP01000224">
    <property type="protein sequence ID" value="PWA95685.1"/>
    <property type="molecule type" value="Genomic_DNA"/>
</dbReference>
<feature type="region of interest" description="Disordered" evidence="1">
    <location>
        <begin position="807"/>
        <end position="871"/>
    </location>
</feature>
<evidence type="ECO:0000256" key="2">
    <source>
        <dbReference type="SAM" id="SignalP"/>
    </source>
</evidence>
<dbReference type="Proteomes" id="UP000245207">
    <property type="component" value="Unassembled WGS sequence"/>
</dbReference>
<dbReference type="STRING" id="35608.A0A2U1QCD7"/>
<dbReference type="InterPro" id="IPR016181">
    <property type="entry name" value="Acyl_CoA_acyltransferase"/>
</dbReference>
<dbReference type="InterPro" id="IPR042163">
    <property type="entry name" value="PHF12"/>
</dbReference>
<feature type="compositionally biased region" description="Basic and acidic residues" evidence="1">
    <location>
        <begin position="824"/>
        <end position="839"/>
    </location>
</feature>
<dbReference type="AlphaFoldDB" id="A0A2U1QCD7"/>
<name>A0A2U1QCD7_ARTAN</name>
<evidence type="ECO:0000313" key="5">
    <source>
        <dbReference type="Proteomes" id="UP000245207"/>
    </source>
</evidence>
<feature type="region of interest" description="Disordered" evidence="1">
    <location>
        <begin position="250"/>
        <end position="275"/>
    </location>
</feature>
<dbReference type="InterPro" id="IPR056511">
    <property type="entry name" value="IDM1_C"/>
</dbReference>
<feature type="compositionally biased region" description="Polar residues" evidence="1">
    <location>
        <begin position="843"/>
        <end position="854"/>
    </location>
</feature>
<feature type="signal peptide" evidence="2">
    <location>
        <begin position="1"/>
        <end position="16"/>
    </location>
</feature>
<dbReference type="PANTHER" id="PTHR46309:SF1">
    <property type="entry name" value="PHD FINGER PROTEIN 12"/>
    <property type="match status" value="1"/>
</dbReference>
<evidence type="ECO:0000256" key="1">
    <source>
        <dbReference type="SAM" id="MobiDB-lite"/>
    </source>
</evidence>
<evidence type="ECO:0000259" key="3">
    <source>
        <dbReference type="Pfam" id="PF23209"/>
    </source>
</evidence>
<sequence length="904" mass="97755">MIIRFSLNVAIILVKRLELTTLFSVLQLFSHLQKLLGVKHELDSGFSWSLIHRSDLSSDASSEELSERVECNSKLAVALSVIDECFLPFVERRSGINLIHNVVYNCGSNSSRLNYSGFFTAILERGDEMICAASIRIHGTQLAEMPFIGTRHMYRRQGMCRRLLSAIESALSSLHVEKLIIPAIAEHMHTWTDVFGFSPLDESHKKEMRSMSMVVFPRTDMLQKPLVQQVTPVNKMSTKMEGYIPKAQISESTSPNVKETIESRSEDSRVPLDDGRTLDVSNATVSIISDKNNSLLPLCDSTAQLDGDDTVMQNGEEGTENVTHTVPIKAQNEHSDSMEAKSIVQDGKETTDKIATDDKIPKGKLASANVLCDTKTSDDALLPKELASLDSQSVLNVEESDSKTVDLPLAKPCEITGKESVSVSADSELNMDMQNGNIADAISVETHVKNDTTSSEPQLSGKECVPVSADSELNIDVQNGNVSDAIPVVTNVQNDDVSPEPQLSGKEPVSVDSELNIDAQNGKITDAIPVETHVQNDTISPEPQLSGKESVSISADSEFNIDVQNGKTADASPVETFVQKDTISFETELPGKESVSVSVNSDFNIDVQNGETAEAVPAETHVQNDTISPEPKLSGKESSVSVSDKIADAVPVENHVQNDIISPEPHSSGLEAPLLDPRLAAEVQVGEVADLPLDKPREITEELASVSASSVFDNNVQNGKIAEAIPLDTLAQMDTVLSESQLSGLEALPLNPQPAAEVQIDKIPDLPCDDPCEITGKEPVSVPADSEFNVQNGKTADVIPFETDVQNDTISPEPLMSGPEDLPVDPHTEVQNESTRKELVSVSADSDSNMNVQNGKIADAIPPDTHDQKVTNLPEPQLVGAESPHLAEHVQFSTVEGALNVEEK</sequence>
<feature type="chain" id="PRO_5015589066" description="Increased DNA methylation 1 C-terminal domain-containing protein" evidence="2">
    <location>
        <begin position="17"/>
        <end position="904"/>
    </location>
</feature>
<dbReference type="Pfam" id="PF23209">
    <property type="entry name" value="IDM1_C"/>
    <property type="match status" value="1"/>
</dbReference>
<feature type="region of interest" description="Disordered" evidence="1">
    <location>
        <begin position="616"/>
        <end position="637"/>
    </location>
</feature>
<dbReference type="PANTHER" id="PTHR46309">
    <property type="entry name" value="PHD FINGER PROTEIN 12"/>
    <property type="match status" value="1"/>
</dbReference>
<protein>
    <recommendedName>
        <fullName evidence="3">Increased DNA methylation 1 C-terminal domain-containing protein</fullName>
    </recommendedName>
</protein>
<dbReference type="GO" id="GO:0005634">
    <property type="term" value="C:nucleus"/>
    <property type="evidence" value="ECO:0007669"/>
    <property type="project" value="TreeGrafter"/>
</dbReference>
<feature type="domain" description="Increased DNA methylation 1 C-terminal" evidence="3">
    <location>
        <begin position="86"/>
        <end position="225"/>
    </location>
</feature>
<keyword evidence="5" id="KW-1185">Reference proteome</keyword>
<evidence type="ECO:0000313" key="4">
    <source>
        <dbReference type="EMBL" id="PWA95685.1"/>
    </source>
</evidence>
<keyword evidence="2" id="KW-0732">Signal</keyword>
<dbReference type="GO" id="GO:0006357">
    <property type="term" value="P:regulation of transcription by RNA polymerase II"/>
    <property type="evidence" value="ECO:0007669"/>
    <property type="project" value="TreeGrafter"/>
</dbReference>